<accession>A0A1S6J308</accession>
<evidence type="ECO:0000313" key="2">
    <source>
        <dbReference type="Proteomes" id="UP000189443"/>
    </source>
</evidence>
<keyword evidence="2" id="KW-1185">Reference proteome</keyword>
<dbReference type="KEGG" id="spac:B1H29_03530"/>
<dbReference type="InterPro" id="IPR045592">
    <property type="entry name" value="DUF6461"/>
</dbReference>
<organism evidence="1 2">
    <name type="scientific">Streptomyces pactum</name>
    <dbReference type="NCBI Taxonomy" id="68249"/>
    <lineage>
        <taxon>Bacteria</taxon>
        <taxon>Bacillati</taxon>
        <taxon>Actinomycetota</taxon>
        <taxon>Actinomycetes</taxon>
        <taxon>Kitasatosporales</taxon>
        <taxon>Streptomycetaceae</taxon>
        <taxon>Streptomyces</taxon>
    </lineage>
</organism>
<dbReference type="Pfam" id="PF20062">
    <property type="entry name" value="DUF6461"/>
    <property type="match status" value="1"/>
</dbReference>
<reference evidence="1 2" key="1">
    <citation type="submission" date="2017-02" db="EMBL/GenBank/DDBJ databases">
        <title>Streptomyces pactum ACT12 Genome sequencing and assembly.</title>
        <authorList>
            <person name="Xue Q."/>
            <person name="Yan X."/>
            <person name="Jia L."/>
            <person name="Yan H."/>
        </authorList>
    </citation>
    <scope>NUCLEOTIDE SEQUENCE [LARGE SCALE GENOMIC DNA]</scope>
    <source>
        <strain evidence="1 2">ACT12</strain>
    </source>
</reference>
<gene>
    <name evidence="1" type="ORF">B1H29_03530</name>
</gene>
<dbReference type="AlphaFoldDB" id="A0A1S6J308"/>
<dbReference type="EMBL" id="CP019724">
    <property type="protein sequence ID" value="AQS66129.1"/>
    <property type="molecule type" value="Genomic_DNA"/>
</dbReference>
<sequence>MIAMTDGITWLAESKCVDFSGHSVHASRELAPEELVSRIAESAFDAKYTARHIGELTGRQVNDLLDDLYGDVWDGLALRYGRDGDWSFAVCYGGWMGEMVNQAAVSHGGAHVFHLEYEEENGKPVPPHFAYFHDGEFACGFNLHLDRSWGYAGVDGKPEWVRRVEPLLTAVGLPDEDADRRLVRRTALDILGQVFGLALPRHRIVEGTLDSVVLEDAD</sequence>
<protein>
    <submittedName>
        <fullName evidence="1">Uncharacterized protein</fullName>
    </submittedName>
</protein>
<evidence type="ECO:0000313" key="1">
    <source>
        <dbReference type="EMBL" id="AQS66129.1"/>
    </source>
</evidence>
<proteinExistence type="predicted"/>
<name>A0A1S6J308_9ACTN</name>
<dbReference type="Proteomes" id="UP000189443">
    <property type="component" value="Chromosome"/>
</dbReference>